<sequence>MSNKNKTKNKTKKNNNELLKEIREEGMFKEAREFTNKKKKYVAASDKDQIMMYVLLLVALLAFVLINRIFGV</sequence>
<accession>A0AAX2ZI85</accession>
<name>A0AAX2ZI85_9FIRM</name>
<reference evidence="2 3" key="1">
    <citation type="journal article" date="2023" name="Int. J. Syst. Evol. Microbiol.">
        <title>Terrisporobacter hibernicus sp. nov., isolated from bovine faeces in Northern Ireland.</title>
        <authorList>
            <person name="Mitchell M."/>
            <person name="Nguyen S.V."/>
            <person name="Connor M."/>
            <person name="Fairley D.J."/>
            <person name="Donoghue O."/>
            <person name="Marshall H."/>
            <person name="Koolman L."/>
            <person name="McMullan G."/>
            <person name="Schaffer K.E."/>
            <person name="McGrath J.W."/>
            <person name="Fanning S."/>
        </authorList>
    </citation>
    <scope>NUCLEOTIDE SEQUENCE [LARGE SCALE GENOMIC DNA]</scope>
    <source>
        <strain evidence="2 3">MCA3</strain>
    </source>
</reference>
<dbReference type="KEGG" id="tem:JW646_05410"/>
<keyword evidence="3" id="KW-1185">Reference proteome</keyword>
<keyword evidence="1" id="KW-1133">Transmembrane helix</keyword>
<feature type="transmembrane region" description="Helical" evidence="1">
    <location>
        <begin position="50"/>
        <end position="70"/>
    </location>
</feature>
<dbReference type="RefSeq" id="WP_228416856.1">
    <property type="nucleotide sequence ID" value="NZ_CP081135.1"/>
</dbReference>
<keyword evidence="1" id="KW-0472">Membrane</keyword>
<dbReference type="Proteomes" id="UP001198983">
    <property type="component" value="Chromosome"/>
</dbReference>
<evidence type="ECO:0000313" key="2">
    <source>
        <dbReference type="EMBL" id="UEL48887.1"/>
    </source>
</evidence>
<evidence type="ECO:0000256" key="1">
    <source>
        <dbReference type="SAM" id="Phobius"/>
    </source>
</evidence>
<evidence type="ECO:0000313" key="3">
    <source>
        <dbReference type="Proteomes" id="UP001198983"/>
    </source>
</evidence>
<dbReference type="EMBL" id="CP081135">
    <property type="protein sequence ID" value="UEL48887.1"/>
    <property type="molecule type" value="Genomic_DNA"/>
</dbReference>
<dbReference type="AlphaFoldDB" id="A0AAX2ZI85"/>
<proteinExistence type="predicted"/>
<organism evidence="2 3">
    <name type="scientific">Terrisporobacter hibernicus</name>
    <dbReference type="NCBI Taxonomy" id="2813371"/>
    <lineage>
        <taxon>Bacteria</taxon>
        <taxon>Bacillati</taxon>
        <taxon>Bacillota</taxon>
        <taxon>Clostridia</taxon>
        <taxon>Peptostreptococcales</taxon>
        <taxon>Peptostreptococcaceae</taxon>
        <taxon>Terrisporobacter</taxon>
    </lineage>
</organism>
<protein>
    <submittedName>
        <fullName evidence="2">Uncharacterized protein</fullName>
    </submittedName>
</protein>
<gene>
    <name evidence="2" type="ORF">JW646_05410</name>
</gene>
<keyword evidence="1" id="KW-0812">Transmembrane</keyword>